<organism evidence="2 3">
    <name type="scientific">Armillaria solidipes</name>
    <dbReference type="NCBI Taxonomy" id="1076256"/>
    <lineage>
        <taxon>Eukaryota</taxon>
        <taxon>Fungi</taxon>
        <taxon>Dikarya</taxon>
        <taxon>Basidiomycota</taxon>
        <taxon>Agaricomycotina</taxon>
        <taxon>Agaricomycetes</taxon>
        <taxon>Agaricomycetidae</taxon>
        <taxon>Agaricales</taxon>
        <taxon>Marasmiineae</taxon>
        <taxon>Physalacriaceae</taxon>
        <taxon>Armillaria</taxon>
    </lineage>
</organism>
<proteinExistence type="predicted"/>
<gene>
    <name evidence="2" type="ORF">ARMSODRAFT_1038191</name>
</gene>
<sequence>MKASECWNHPGRFQNKMRAETRAVNEPGGGRQRGRLVRRRRAVRSRHSGKEAGYFLRILRRNLLQCSQLEVKCPTWMGDPADDEVSDQRRRLNERLTIQGTCRPSLPQPVAVRLSRYIIWNRRKLACYLTRCHGIRVLSEAVHDVGLQRRDAAVLNEDDAMEMAAFESHRPRSLPIVKVETNVQACLLLPDKGVLWSRGKTLRVNPTCSSEKTRQREEAGSPKYQRHPSVRSLDIHHHFLPANDPALPKNAPWRHEDEGICSERRKMSVVGSNGGFYNTGIQNVPPSPATPISTGADLLLPNGLPWSIHCAWAHRRRATVLGRRFRCGSRYEAGRRPKEIIYVADREDFGGESTSCVYAGIERAIAILNDEK</sequence>
<reference evidence="3" key="1">
    <citation type="journal article" date="2017" name="Nat. Ecol. Evol.">
        <title>Genome expansion and lineage-specific genetic innovations in the forest pathogenic fungi Armillaria.</title>
        <authorList>
            <person name="Sipos G."/>
            <person name="Prasanna A.N."/>
            <person name="Walter M.C."/>
            <person name="O'Connor E."/>
            <person name="Balint B."/>
            <person name="Krizsan K."/>
            <person name="Kiss B."/>
            <person name="Hess J."/>
            <person name="Varga T."/>
            <person name="Slot J."/>
            <person name="Riley R."/>
            <person name="Boka B."/>
            <person name="Rigling D."/>
            <person name="Barry K."/>
            <person name="Lee J."/>
            <person name="Mihaltcheva S."/>
            <person name="LaButti K."/>
            <person name="Lipzen A."/>
            <person name="Waldron R."/>
            <person name="Moloney N.M."/>
            <person name="Sperisen C."/>
            <person name="Kredics L."/>
            <person name="Vagvoelgyi C."/>
            <person name="Patrignani A."/>
            <person name="Fitzpatrick D."/>
            <person name="Nagy I."/>
            <person name="Doyle S."/>
            <person name="Anderson J.B."/>
            <person name="Grigoriev I.V."/>
            <person name="Gueldener U."/>
            <person name="Muensterkoetter M."/>
            <person name="Nagy L.G."/>
        </authorList>
    </citation>
    <scope>NUCLEOTIDE SEQUENCE [LARGE SCALE GENOMIC DNA]</scope>
    <source>
        <strain evidence="3">28-4</strain>
    </source>
</reference>
<accession>A0A2H3BTW9</accession>
<name>A0A2H3BTW9_9AGAR</name>
<dbReference type="AlphaFoldDB" id="A0A2H3BTW9"/>
<evidence type="ECO:0000313" key="3">
    <source>
        <dbReference type="Proteomes" id="UP000218334"/>
    </source>
</evidence>
<feature type="compositionally biased region" description="Basic and acidic residues" evidence="1">
    <location>
        <begin position="211"/>
        <end position="220"/>
    </location>
</feature>
<evidence type="ECO:0000313" key="2">
    <source>
        <dbReference type="EMBL" id="PBK69478.1"/>
    </source>
</evidence>
<evidence type="ECO:0000256" key="1">
    <source>
        <dbReference type="SAM" id="MobiDB-lite"/>
    </source>
</evidence>
<dbReference type="EMBL" id="KZ293429">
    <property type="protein sequence ID" value="PBK69478.1"/>
    <property type="molecule type" value="Genomic_DNA"/>
</dbReference>
<feature type="region of interest" description="Disordered" evidence="1">
    <location>
        <begin position="205"/>
        <end position="227"/>
    </location>
</feature>
<protein>
    <submittedName>
        <fullName evidence="2">Uncharacterized protein</fullName>
    </submittedName>
</protein>
<keyword evidence="3" id="KW-1185">Reference proteome</keyword>
<dbReference type="Proteomes" id="UP000218334">
    <property type="component" value="Unassembled WGS sequence"/>
</dbReference>